<feature type="transmembrane region" description="Helical" evidence="1">
    <location>
        <begin position="182"/>
        <end position="200"/>
    </location>
</feature>
<gene>
    <name evidence="2" type="ORF">SAMN05660662_3903</name>
</gene>
<dbReference type="RefSeq" id="WP_143030440.1">
    <property type="nucleotide sequence ID" value="NZ_FNBT01000009.1"/>
</dbReference>
<evidence type="ECO:0000313" key="2">
    <source>
        <dbReference type="EMBL" id="SDF95082.1"/>
    </source>
</evidence>
<keyword evidence="1" id="KW-1133">Transmembrane helix</keyword>
<feature type="transmembrane region" description="Helical" evidence="1">
    <location>
        <begin position="43"/>
        <end position="62"/>
    </location>
</feature>
<dbReference type="STRING" id="1550231.SAMN05660662_3903"/>
<dbReference type="AlphaFoldDB" id="A0A1G7Q980"/>
<organism evidence="2 3">
    <name type="scientific">Blastococcus aurantiacus</name>
    <dbReference type="NCBI Taxonomy" id="1550231"/>
    <lineage>
        <taxon>Bacteria</taxon>
        <taxon>Bacillati</taxon>
        <taxon>Actinomycetota</taxon>
        <taxon>Actinomycetes</taxon>
        <taxon>Geodermatophilales</taxon>
        <taxon>Geodermatophilaceae</taxon>
        <taxon>Blastococcus</taxon>
    </lineage>
</organism>
<evidence type="ECO:0000313" key="3">
    <source>
        <dbReference type="Proteomes" id="UP000199406"/>
    </source>
</evidence>
<feature type="transmembrane region" description="Helical" evidence="1">
    <location>
        <begin position="229"/>
        <end position="248"/>
    </location>
</feature>
<sequence>MTTTLTSSAPPLGATVEVRRTGPSLPSLVGLEVRKSLSSRSGIAIAASAVVMGPSGLLLAALDAEFGWVAAPMGVVAMMTGLVLLALGVVSTAGEWTHGTVQTTYLLVPRRGLVLAAKSVAVALLGAALAAVSAALSLAVIAAVGVDYLNWDGWVQATVVTLAAGAVFAVIGAGIGAATANTTAALTVLYLFIMGVLPLVRVGKPELGDAVDPAHATMLLAQGMEETRSILILAGWVVVSSVAGWTLTHRRPVQ</sequence>
<name>A0A1G7Q980_9ACTN</name>
<proteinExistence type="predicted"/>
<dbReference type="EMBL" id="FNBT01000009">
    <property type="protein sequence ID" value="SDF95082.1"/>
    <property type="molecule type" value="Genomic_DNA"/>
</dbReference>
<feature type="transmembrane region" description="Helical" evidence="1">
    <location>
        <begin position="154"/>
        <end position="175"/>
    </location>
</feature>
<keyword evidence="1" id="KW-0812">Transmembrane</keyword>
<feature type="transmembrane region" description="Helical" evidence="1">
    <location>
        <begin position="120"/>
        <end position="142"/>
    </location>
</feature>
<reference evidence="3" key="1">
    <citation type="submission" date="2016-10" db="EMBL/GenBank/DDBJ databases">
        <authorList>
            <person name="Varghese N."/>
            <person name="Submissions S."/>
        </authorList>
    </citation>
    <scope>NUCLEOTIDE SEQUENCE [LARGE SCALE GENOMIC DNA]</scope>
    <source>
        <strain evidence="3">DSM 44268</strain>
    </source>
</reference>
<evidence type="ECO:0000256" key="1">
    <source>
        <dbReference type="SAM" id="Phobius"/>
    </source>
</evidence>
<feature type="transmembrane region" description="Helical" evidence="1">
    <location>
        <begin position="68"/>
        <end position="90"/>
    </location>
</feature>
<keyword evidence="3" id="KW-1185">Reference proteome</keyword>
<dbReference type="Proteomes" id="UP000199406">
    <property type="component" value="Unassembled WGS sequence"/>
</dbReference>
<accession>A0A1G7Q980</accession>
<dbReference type="OrthoDB" id="5194390at2"/>
<protein>
    <submittedName>
        <fullName evidence="2">ABC-2 family transporter protein</fullName>
    </submittedName>
</protein>
<keyword evidence="1" id="KW-0472">Membrane</keyword>